<dbReference type="AlphaFoldDB" id="X1MB16"/>
<sequence length="96" mass="10847">MKVTIDGKKIEVEGKRTILEVAREKGIFIPSLCDHPQLTPFGGCRLCIVEIKERKGCPPSCSTYIEDGMEIKTKTPQLQKLRREILELILSEHPNA</sequence>
<dbReference type="GO" id="GO:0042773">
    <property type="term" value="P:ATP synthesis coupled electron transport"/>
    <property type="evidence" value="ECO:0007669"/>
    <property type="project" value="InterPro"/>
</dbReference>
<organism evidence="2">
    <name type="scientific">marine sediment metagenome</name>
    <dbReference type="NCBI Taxonomy" id="412755"/>
    <lineage>
        <taxon>unclassified sequences</taxon>
        <taxon>metagenomes</taxon>
        <taxon>ecological metagenomes</taxon>
    </lineage>
</organism>
<dbReference type="InterPro" id="IPR036010">
    <property type="entry name" value="2Fe-2S_ferredoxin-like_sf"/>
</dbReference>
<dbReference type="GO" id="GO:0008137">
    <property type="term" value="F:NADH dehydrogenase (ubiquinone) activity"/>
    <property type="evidence" value="ECO:0007669"/>
    <property type="project" value="InterPro"/>
</dbReference>
<comment type="caution">
    <text evidence="2">The sequence shown here is derived from an EMBL/GenBank/DDBJ whole genome shotgun (WGS) entry which is preliminary data.</text>
</comment>
<dbReference type="Pfam" id="PF13510">
    <property type="entry name" value="Fer2_4"/>
    <property type="match status" value="1"/>
</dbReference>
<feature type="non-terminal residue" evidence="2">
    <location>
        <position position="96"/>
    </location>
</feature>
<reference evidence="2" key="1">
    <citation type="journal article" date="2014" name="Front. Microbiol.">
        <title>High frequency of phylogenetically diverse reductive dehalogenase-homologous genes in deep subseafloor sedimentary metagenomes.</title>
        <authorList>
            <person name="Kawai M."/>
            <person name="Futagami T."/>
            <person name="Toyoda A."/>
            <person name="Takaki Y."/>
            <person name="Nishi S."/>
            <person name="Hori S."/>
            <person name="Arai W."/>
            <person name="Tsubouchi T."/>
            <person name="Morono Y."/>
            <person name="Uchiyama I."/>
            <person name="Ito T."/>
            <person name="Fujiyama A."/>
            <person name="Inagaki F."/>
            <person name="Takami H."/>
        </authorList>
    </citation>
    <scope>NUCLEOTIDE SEQUENCE</scope>
    <source>
        <strain evidence="2">Expedition CK06-06</strain>
    </source>
</reference>
<dbReference type="Gene3D" id="3.10.20.740">
    <property type="match status" value="1"/>
</dbReference>
<dbReference type="SUPFAM" id="SSF54292">
    <property type="entry name" value="2Fe-2S ferredoxin-like"/>
    <property type="match status" value="1"/>
</dbReference>
<evidence type="ECO:0000259" key="1">
    <source>
        <dbReference type="PROSITE" id="PS51085"/>
    </source>
</evidence>
<name>X1MB16_9ZZZZ</name>
<dbReference type="InterPro" id="IPR001041">
    <property type="entry name" value="2Fe-2S_ferredoxin-type"/>
</dbReference>
<dbReference type="InterPro" id="IPR000283">
    <property type="entry name" value="NADH_UbQ_OxRdtase_75kDa_su_CS"/>
</dbReference>
<proteinExistence type="predicted"/>
<dbReference type="PROSITE" id="PS00641">
    <property type="entry name" value="COMPLEX1_75K_1"/>
    <property type="match status" value="1"/>
</dbReference>
<dbReference type="PROSITE" id="PS51085">
    <property type="entry name" value="2FE2S_FER_2"/>
    <property type="match status" value="1"/>
</dbReference>
<protein>
    <recommendedName>
        <fullName evidence="1">2Fe-2S ferredoxin-type domain-containing protein</fullName>
    </recommendedName>
</protein>
<dbReference type="EMBL" id="BARV01009725">
    <property type="protein sequence ID" value="GAI03534.1"/>
    <property type="molecule type" value="Genomic_DNA"/>
</dbReference>
<accession>X1MB16</accession>
<dbReference type="GO" id="GO:0051536">
    <property type="term" value="F:iron-sulfur cluster binding"/>
    <property type="evidence" value="ECO:0007669"/>
    <property type="project" value="InterPro"/>
</dbReference>
<feature type="domain" description="2Fe-2S ferredoxin-type" evidence="1">
    <location>
        <begin position="1"/>
        <end position="77"/>
    </location>
</feature>
<dbReference type="CDD" id="cd00207">
    <property type="entry name" value="fer2"/>
    <property type="match status" value="1"/>
</dbReference>
<evidence type="ECO:0000313" key="2">
    <source>
        <dbReference type="EMBL" id="GAI03534.1"/>
    </source>
</evidence>
<dbReference type="GO" id="GO:0016020">
    <property type="term" value="C:membrane"/>
    <property type="evidence" value="ECO:0007669"/>
    <property type="project" value="InterPro"/>
</dbReference>
<gene>
    <name evidence="2" type="ORF">S06H3_19075</name>
</gene>